<dbReference type="AlphaFoldDB" id="A0A1B2FDZ6"/>
<name>A0A1B2FDZ6_PSEPU</name>
<reference evidence="2" key="1">
    <citation type="submission" date="2016-07" db="EMBL/GenBank/DDBJ databases">
        <title>New class B carbapenemase carried by novel plasmid in Pseudomonas putida enviromental strain in eastern Amazonia.</title>
        <authorList>
            <person name="Souza C.O."/>
            <person name="Lima K.V."/>
            <person name="Brasiliense D.M."/>
            <person name="Perez-Chaparro P.J."/>
            <person name="Mamizuka E.M."/>
            <person name="Lima M.O."/>
            <person name="Lima L.N."/>
            <person name="McCulloch J.A."/>
        </authorList>
    </citation>
    <scope>NUCLEOTIDE SEQUENCE [LARGE SCALE GENOMIC DNA]</scope>
    <source>
        <strain evidence="2">IEC33019</strain>
    </source>
</reference>
<gene>
    <name evidence="2" type="ORF">IEC33019_4949</name>
</gene>
<dbReference type="EMBL" id="CP016634">
    <property type="protein sequence ID" value="ANY90431.1"/>
    <property type="molecule type" value="Genomic_DNA"/>
</dbReference>
<dbReference type="RefSeq" id="WP_099594014.1">
    <property type="nucleotide sequence ID" value="NZ_CP016634.1"/>
</dbReference>
<dbReference type="InterPro" id="IPR025484">
    <property type="entry name" value="DUF4376"/>
</dbReference>
<protein>
    <recommendedName>
        <fullName evidence="1">DUF4376 domain-containing protein</fullName>
    </recommendedName>
</protein>
<proteinExistence type="predicted"/>
<feature type="domain" description="DUF4376" evidence="1">
    <location>
        <begin position="59"/>
        <end position="160"/>
    </location>
</feature>
<dbReference type="Pfam" id="PF14301">
    <property type="entry name" value="DUF4376"/>
    <property type="match status" value="1"/>
</dbReference>
<evidence type="ECO:0000313" key="2">
    <source>
        <dbReference type="EMBL" id="ANY90431.1"/>
    </source>
</evidence>
<sequence>MWALVINGKVQETTDIDPAGRYHPSLQWFACGEEVQSGWTYDGQSFVGLAVVSLEERYAVKVNEVNQHCEAAITAGFWSAALGLAYFYSSQLEDQVNLTGVVLRAQPSLYACRDEQGVKEFRLHSAEQLFRVGDDFTVFKLQHLQRANMLKQQLDQALAATDWNALEAVTWESAQP</sequence>
<evidence type="ECO:0000259" key="1">
    <source>
        <dbReference type="Pfam" id="PF14301"/>
    </source>
</evidence>
<organism evidence="2">
    <name type="scientific">Pseudomonas putida</name>
    <name type="common">Arthrobacter siderocapsulatus</name>
    <dbReference type="NCBI Taxonomy" id="303"/>
    <lineage>
        <taxon>Bacteria</taxon>
        <taxon>Pseudomonadati</taxon>
        <taxon>Pseudomonadota</taxon>
        <taxon>Gammaproteobacteria</taxon>
        <taxon>Pseudomonadales</taxon>
        <taxon>Pseudomonadaceae</taxon>
        <taxon>Pseudomonas</taxon>
    </lineage>
</organism>
<accession>A0A1B2FDZ6</accession>